<gene>
    <name evidence="39" type="primary">PLD3</name>
</gene>
<keyword evidence="16" id="KW-0443">Lipid metabolism</keyword>
<dbReference type="RefSeq" id="XP_027711185.1">
    <property type="nucleotide sequence ID" value="XM_027855384.1"/>
</dbReference>
<dbReference type="GO" id="GO:0005789">
    <property type="term" value="C:endoplasmic reticulum membrane"/>
    <property type="evidence" value="ECO:0007669"/>
    <property type="project" value="UniProtKB-SubCell"/>
</dbReference>
<keyword evidence="40" id="KW-1185">Reference proteome</keyword>
<keyword evidence="14 37" id="KW-1133">Transmembrane helix</keyword>
<dbReference type="GO" id="GO:0043202">
    <property type="term" value="C:lysosomal lumen"/>
    <property type="evidence" value="ECO:0007669"/>
    <property type="project" value="UniProtKB-SubCell"/>
</dbReference>
<keyword evidence="21" id="KW-0458">Lysosome</keyword>
<keyword evidence="20" id="KW-0395">Inflammatory response</keyword>
<dbReference type="GeneTree" id="ENSGT00950000183059"/>
<dbReference type="GO" id="GO:0031901">
    <property type="term" value="C:early endosome membrane"/>
    <property type="evidence" value="ECO:0007669"/>
    <property type="project" value="UniProtKB-SubCell"/>
</dbReference>
<keyword evidence="17 37" id="KW-0472">Membrane</keyword>
<evidence type="ECO:0000256" key="18">
    <source>
        <dbReference type="ARBA" id="ARBA00023157"/>
    </source>
</evidence>
<evidence type="ECO:0000256" key="21">
    <source>
        <dbReference type="ARBA" id="ARBA00023228"/>
    </source>
</evidence>
<comment type="catalytic activity">
    <reaction evidence="31">
        <text>a 5'-end 5'-dephospho-2'-deoxyribonucleotidyl-2'-deoxyribonucleotide in single-stranded DNA + H2O = a 5'-end dephospho-2'-deoxyribonucleoside in single-stranded DNA + a 2'-deoxyribonucleoside 3'-phosphate + H(+)</text>
        <dbReference type="Rhea" id="RHEA:81379"/>
        <dbReference type="Rhea" id="RHEA-COMP:19701"/>
        <dbReference type="Rhea" id="RHEA-COMP:19702"/>
        <dbReference type="ChEBI" id="CHEBI:15377"/>
        <dbReference type="ChEBI" id="CHEBI:15378"/>
        <dbReference type="ChEBI" id="CHEBI:131705"/>
        <dbReference type="ChEBI" id="CHEBI:136416"/>
        <dbReference type="ChEBI" id="CHEBI:231873"/>
    </reaction>
    <physiologicalReaction direction="left-to-right" evidence="31">
        <dbReference type="Rhea" id="RHEA:81380"/>
    </physiologicalReaction>
</comment>
<evidence type="ECO:0000256" key="14">
    <source>
        <dbReference type="ARBA" id="ARBA00022989"/>
    </source>
</evidence>
<dbReference type="EC" id="3.1.16.1" evidence="26"/>
<dbReference type="SUPFAM" id="SSF56024">
    <property type="entry name" value="Phospholipase D/nuclease"/>
    <property type="match status" value="2"/>
</dbReference>
<dbReference type="Pfam" id="PF13918">
    <property type="entry name" value="PLDc_3"/>
    <property type="match status" value="1"/>
</dbReference>
<dbReference type="GO" id="GO:0006954">
    <property type="term" value="P:inflammatory response"/>
    <property type="evidence" value="ECO:0007669"/>
    <property type="project" value="UniProtKB-KW"/>
</dbReference>
<evidence type="ECO:0000256" key="23">
    <source>
        <dbReference type="ARBA" id="ARBA00035759"/>
    </source>
</evidence>
<evidence type="ECO:0000256" key="16">
    <source>
        <dbReference type="ARBA" id="ARBA00023098"/>
    </source>
</evidence>
<dbReference type="PANTHER" id="PTHR10185">
    <property type="entry name" value="PHOSPHOLIPASE D - RELATED"/>
    <property type="match status" value="1"/>
</dbReference>
<comment type="similarity">
    <text evidence="4">Belongs to the phospholipase D family.</text>
</comment>
<sequence>MKLHTVYQQLKPRPEEQLPSPAVSWKPGDKKVRWVLLIMTLAAMGLGALLTQLLLWPRLKTPQERTQPPPNSVCEDPCQIVLVESIPEGLTFPKGPVHPSISQAWLDLMAGAQHSLDIASFYWTLTNNDTQTQEPSAQQGEEILRQLQSLAPRGVSVRVAVSKPRGPQPQADLQSLLKSGAQVRMVDMQKLTHGVLHTKFWVVDQTHIYIGSANMDWRSLTQVKELGVVVYNCSCLAQDLVKVFEAYWYLGRPDSSIPSPWPDNYTTHYNLESPMELRLNGTPSQAFLSSAPPSLCPGGRTPDLRALLSLVNDARDFIYVAVMNYLPIMEYSHPRRFWPAIDDALRRAAFERGVRVRLLVSCWGHSEPALRPFLLSLAALQDNHTHYDVQVRLFVVPSNEAQARIPYSRVNHNKYMVTDRAAYVGTSNWSGNYFTQTAGSALVVNQSEAPSLRAQLEAVFLRDWTSPYSHELDSPGLAEGHSCRLL</sequence>
<evidence type="ECO:0000256" key="31">
    <source>
        <dbReference type="ARBA" id="ARBA00049874"/>
    </source>
</evidence>
<dbReference type="GO" id="GO:1900015">
    <property type="term" value="P:regulation of cytokine production involved in inflammatory response"/>
    <property type="evidence" value="ECO:0007669"/>
    <property type="project" value="Ensembl"/>
</dbReference>
<reference evidence="39" key="3">
    <citation type="submission" date="2025-09" db="UniProtKB">
        <authorList>
            <consortium name="Ensembl"/>
        </authorList>
    </citation>
    <scope>IDENTIFICATION</scope>
</reference>
<evidence type="ECO:0000256" key="5">
    <source>
        <dbReference type="ARBA" id="ARBA00022692"/>
    </source>
</evidence>
<dbReference type="InterPro" id="IPR001736">
    <property type="entry name" value="PLipase_D/transphosphatidylase"/>
</dbReference>
<comment type="catalytic activity">
    <reaction evidence="30">
        <text>a ribonucleoside 3'-phosphate-2'-3'-cyclophospho-GMP + H2O = a ribonucleoside 3'-phosphate + 2',3'-cyclophospho-GMP + H(+)</text>
        <dbReference type="Rhea" id="RHEA:81319"/>
        <dbReference type="ChEBI" id="CHEBI:13197"/>
        <dbReference type="ChEBI" id="CHEBI:15377"/>
        <dbReference type="ChEBI" id="CHEBI:15378"/>
        <dbReference type="ChEBI" id="CHEBI:60837"/>
        <dbReference type="ChEBI" id="CHEBI:231870"/>
    </reaction>
    <physiologicalReaction direction="left-to-right" evidence="30">
        <dbReference type="Rhea" id="RHEA:81320"/>
    </physiologicalReaction>
</comment>
<evidence type="ECO:0000256" key="11">
    <source>
        <dbReference type="ARBA" id="ARBA00022839"/>
    </source>
</evidence>
<dbReference type="GO" id="GO:0005765">
    <property type="term" value="C:lysosomal membrane"/>
    <property type="evidence" value="ECO:0007669"/>
    <property type="project" value="Ensembl"/>
</dbReference>
<dbReference type="RefSeq" id="XP_027711186.1">
    <property type="nucleotide sequence ID" value="XM_027855385.1"/>
</dbReference>
<keyword evidence="7" id="KW-0677">Repeat</keyword>
<evidence type="ECO:0000256" key="12">
    <source>
        <dbReference type="ARBA" id="ARBA00022859"/>
    </source>
</evidence>
<keyword evidence="22" id="KW-1208">Phospholipid metabolism</keyword>
<feature type="domain" description="PLD phosphodiesterase" evidence="38">
    <location>
        <begin position="192"/>
        <end position="219"/>
    </location>
</feature>
<evidence type="ECO:0000256" key="1">
    <source>
        <dbReference type="ARBA" id="ARBA00004227"/>
    </source>
</evidence>
<dbReference type="InterPro" id="IPR050874">
    <property type="entry name" value="Diverse_PLD-related"/>
</dbReference>
<evidence type="ECO:0000256" key="17">
    <source>
        <dbReference type="ARBA" id="ARBA00023136"/>
    </source>
</evidence>
<evidence type="ECO:0000256" key="26">
    <source>
        <dbReference type="ARBA" id="ARBA00039059"/>
    </source>
</evidence>
<feature type="domain" description="PLD phosphodiesterase" evidence="38">
    <location>
        <begin position="407"/>
        <end position="433"/>
    </location>
</feature>
<keyword evidence="18" id="KW-1015">Disulfide bond</keyword>
<dbReference type="FunFam" id="3.30.870.10:FF:000019">
    <property type="entry name" value="phospholipase D3 isoform X1"/>
    <property type="match status" value="1"/>
</dbReference>
<evidence type="ECO:0000256" key="29">
    <source>
        <dbReference type="ARBA" id="ARBA00049871"/>
    </source>
</evidence>
<dbReference type="GO" id="GO:0014902">
    <property type="term" value="P:myotube differentiation"/>
    <property type="evidence" value="ECO:0007669"/>
    <property type="project" value="Ensembl"/>
</dbReference>
<evidence type="ECO:0000259" key="38">
    <source>
        <dbReference type="PROSITE" id="PS50035"/>
    </source>
</evidence>
<keyword evidence="8" id="KW-0967">Endosome</keyword>
<evidence type="ECO:0000256" key="13">
    <source>
        <dbReference type="ARBA" id="ARBA00022968"/>
    </source>
</evidence>
<keyword evidence="5 37" id="KW-0812">Transmembrane</keyword>
<dbReference type="GO" id="GO:0031902">
    <property type="term" value="C:late endosome membrane"/>
    <property type="evidence" value="ECO:0007669"/>
    <property type="project" value="UniProtKB-SubCell"/>
</dbReference>
<evidence type="ECO:0000256" key="20">
    <source>
        <dbReference type="ARBA" id="ARBA00023198"/>
    </source>
</evidence>
<dbReference type="GeneID" id="114038198"/>
<comment type="catalytic activity">
    <reaction evidence="23">
        <text>Exonucleolytic cleavage in the 5'- to 3'-direction to yield nucleoside 3'-phosphates.</text>
        <dbReference type="EC" id="3.1.16.1"/>
    </reaction>
</comment>
<dbReference type="AlphaFoldDB" id="A0A4X2LXQ1"/>
<reference evidence="40" key="1">
    <citation type="submission" date="2018-12" db="EMBL/GenBank/DDBJ databases">
        <authorList>
            <person name="Yazar S."/>
        </authorList>
    </citation>
    <scope>NUCLEOTIDE SEQUENCE [LARGE SCALE GENOMIC DNA]</scope>
</reference>
<dbReference type="Ensembl" id="ENSVURT00010030000.1">
    <property type="protein sequence ID" value="ENSVURP00010026341.1"/>
    <property type="gene ID" value="ENSVURG00010020159.1"/>
</dbReference>
<evidence type="ECO:0000256" key="37">
    <source>
        <dbReference type="SAM" id="Phobius"/>
    </source>
</evidence>
<evidence type="ECO:0000256" key="34">
    <source>
        <dbReference type="ARBA" id="ARBA00049926"/>
    </source>
</evidence>
<organism evidence="39 40">
    <name type="scientific">Vombatus ursinus</name>
    <name type="common">Common wombat</name>
    <dbReference type="NCBI Taxonomy" id="29139"/>
    <lineage>
        <taxon>Eukaryota</taxon>
        <taxon>Metazoa</taxon>
        <taxon>Chordata</taxon>
        <taxon>Craniata</taxon>
        <taxon>Vertebrata</taxon>
        <taxon>Euteleostomi</taxon>
        <taxon>Mammalia</taxon>
        <taxon>Metatheria</taxon>
        <taxon>Diprotodontia</taxon>
        <taxon>Vombatidae</taxon>
        <taxon>Vombatus</taxon>
    </lineage>
</organism>
<evidence type="ECO:0000256" key="30">
    <source>
        <dbReference type="ARBA" id="ARBA00049873"/>
    </source>
</evidence>
<dbReference type="Gene3D" id="3.30.870.10">
    <property type="entry name" value="Endonuclease Chain A"/>
    <property type="match status" value="2"/>
</dbReference>
<keyword evidence="10" id="KW-0256">Endoplasmic reticulum</keyword>
<evidence type="ECO:0000256" key="4">
    <source>
        <dbReference type="ARBA" id="ARBA00008664"/>
    </source>
</evidence>
<proteinExistence type="inferred from homology"/>
<evidence type="ECO:0000256" key="33">
    <source>
        <dbReference type="ARBA" id="ARBA00049916"/>
    </source>
</evidence>
<dbReference type="CTD" id="23646"/>
<keyword evidence="19" id="KW-0325">Glycoprotein</keyword>
<keyword evidence="11" id="KW-0269">Exonuclease</keyword>
<keyword evidence="15" id="KW-0333">Golgi apparatus</keyword>
<evidence type="ECO:0000256" key="7">
    <source>
        <dbReference type="ARBA" id="ARBA00022737"/>
    </source>
</evidence>
<reference evidence="39" key="2">
    <citation type="submission" date="2025-08" db="UniProtKB">
        <authorList>
            <consortium name="Ensembl"/>
        </authorList>
    </citation>
    <scope>IDENTIFICATION</scope>
</reference>
<evidence type="ECO:0000256" key="15">
    <source>
        <dbReference type="ARBA" id="ARBA00023034"/>
    </source>
</evidence>
<dbReference type="GO" id="GO:0000139">
    <property type="term" value="C:Golgi membrane"/>
    <property type="evidence" value="ECO:0007669"/>
    <property type="project" value="UniProtKB-SubCell"/>
</dbReference>
<dbReference type="OMA" id="WTHFIPN"/>
<name>A0A4X2LXQ1_VOMUR</name>
<comment type="catalytic activity">
    <reaction evidence="32">
        <text>a 5'-end 5'-dephospho-ribonucleotidyl-ribonucleotide-RNA + H2O = a ribonucleoside 3'-phosphate + a 5'-end dephospho-ribonucleoside-RNA + H(+)</text>
        <dbReference type="Rhea" id="RHEA:81375"/>
        <dbReference type="Rhea" id="RHEA-COMP:13936"/>
        <dbReference type="Rhea" id="RHEA-COMP:19670"/>
        <dbReference type="ChEBI" id="CHEBI:13197"/>
        <dbReference type="ChEBI" id="CHEBI:15377"/>
        <dbReference type="ChEBI" id="CHEBI:15378"/>
        <dbReference type="ChEBI" id="CHEBI:138284"/>
        <dbReference type="ChEBI" id="CHEBI:231871"/>
    </reaction>
    <physiologicalReaction direction="left-to-right" evidence="32">
        <dbReference type="Rhea" id="RHEA:81376"/>
    </physiologicalReaction>
</comment>
<comment type="catalytic activity">
    <reaction evidence="29">
        <text>3-lyso-sn-glycero-1-phospho-(3'-(9Z-octadecenoyl)-1'-sn-glycerol) + 1-(9Z-octadecenoyl)-sn-glycerol = 3-(9Z-octadecenoyl)-sn-glycero-1-phospho-(3'-(9Z-octadecenoyl)-1'-sn-glycerol) + glycerol</text>
        <dbReference type="Rhea" id="RHEA:82567"/>
        <dbReference type="ChEBI" id="CHEBI:17754"/>
        <dbReference type="ChEBI" id="CHEBI:75757"/>
        <dbReference type="ChEBI" id="CHEBI:139150"/>
        <dbReference type="ChEBI" id="CHEBI:232394"/>
    </reaction>
    <physiologicalReaction direction="left-to-right" evidence="29">
        <dbReference type="Rhea" id="RHEA:82568"/>
    </physiologicalReaction>
</comment>
<dbReference type="Proteomes" id="UP000314987">
    <property type="component" value="Unassembled WGS sequence"/>
</dbReference>
<dbReference type="FunFam" id="3.30.870.10:FF:000013">
    <property type="entry name" value="phospholipase D3 isoform X1"/>
    <property type="match status" value="1"/>
</dbReference>
<evidence type="ECO:0000256" key="2">
    <source>
        <dbReference type="ARBA" id="ARBA00004323"/>
    </source>
</evidence>
<keyword evidence="13" id="KW-0735">Signal-anchor</keyword>
<dbReference type="GO" id="GO:0006629">
    <property type="term" value="P:lipid metabolic process"/>
    <property type="evidence" value="ECO:0007669"/>
    <property type="project" value="UniProtKB-KW"/>
</dbReference>
<dbReference type="InterPro" id="IPR032803">
    <property type="entry name" value="PLDc_3"/>
</dbReference>
<dbReference type="GO" id="GO:0045145">
    <property type="term" value="F:single-stranded DNA 5'-3' DNA exonuclease activity"/>
    <property type="evidence" value="ECO:0007669"/>
    <property type="project" value="Ensembl"/>
</dbReference>
<keyword evidence="9" id="KW-0378">Hydrolase</keyword>
<comment type="subunit">
    <text evidence="35">Homodimer. Interacts with APP.</text>
</comment>
<dbReference type="SMART" id="SM00155">
    <property type="entry name" value="PLDc"/>
    <property type="match status" value="2"/>
</dbReference>
<dbReference type="OrthoDB" id="1923775at2759"/>
<protein>
    <recommendedName>
        <fullName evidence="27">5'-3' exonuclease PLD3</fullName>
        <ecNumber evidence="26">3.1.16.1</ecNumber>
    </recommendedName>
    <alternativeName>
        <fullName evidence="36">(S,S)-bis(monoacylglycero)phosphate synthase PLD3</fullName>
    </alternativeName>
    <alternativeName>
        <fullName evidence="28">Phospholipase D3</fullName>
    </alternativeName>
</protein>
<feature type="transmembrane region" description="Helical" evidence="37">
    <location>
        <begin position="34"/>
        <end position="56"/>
    </location>
</feature>
<dbReference type="STRING" id="29139.ENSVURP00010026341"/>
<dbReference type="GO" id="GO:0002376">
    <property type="term" value="P:immune system process"/>
    <property type="evidence" value="ECO:0007669"/>
    <property type="project" value="UniProtKB-KW"/>
</dbReference>
<evidence type="ECO:0000256" key="32">
    <source>
        <dbReference type="ARBA" id="ARBA00049884"/>
    </source>
</evidence>
<keyword evidence="12" id="KW-0391">Immunity</keyword>
<evidence type="ECO:0000256" key="8">
    <source>
        <dbReference type="ARBA" id="ARBA00022753"/>
    </source>
</evidence>
<evidence type="ECO:0000256" key="10">
    <source>
        <dbReference type="ARBA" id="ARBA00022824"/>
    </source>
</evidence>
<comment type="catalytic activity">
    <reaction evidence="34">
        <text>an (R,S)-glycero-3-phospho-(3'-acyl-1'-glycerol) + a 1-acyl-sn-glycerol = a 3-acyl-sn-glycero-1-phospho-(3'-acyl-1'-sn-glycerol) + glycerol</text>
        <dbReference type="Rhea" id="RHEA:82563"/>
        <dbReference type="ChEBI" id="CHEBI:17754"/>
        <dbReference type="ChEBI" id="CHEBI:64683"/>
        <dbReference type="ChEBI" id="CHEBI:77717"/>
        <dbReference type="ChEBI" id="CHEBI:232393"/>
    </reaction>
    <physiologicalReaction direction="left-to-right" evidence="34">
        <dbReference type="Rhea" id="RHEA:82564"/>
    </physiologicalReaction>
</comment>
<evidence type="ECO:0000256" key="35">
    <source>
        <dbReference type="ARBA" id="ARBA00049996"/>
    </source>
</evidence>
<dbReference type="PANTHER" id="PTHR10185:SF16">
    <property type="entry name" value="5'-3' EXONUCLEASE PLD3"/>
    <property type="match status" value="1"/>
</dbReference>
<evidence type="ECO:0000256" key="6">
    <source>
        <dbReference type="ARBA" id="ARBA00022722"/>
    </source>
</evidence>
<evidence type="ECO:0000256" key="24">
    <source>
        <dbReference type="ARBA" id="ARBA00037797"/>
    </source>
</evidence>
<accession>A0A4X2LXQ1</accession>
<keyword evidence="6" id="KW-0540">Nuclease</keyword>
<evidence type="ECO:0000256" key="22">
    <source>
        <dbReference type="ARBA" id="ARBA00023264"/>
    </source>
</evidence>
<evidence type="ECO:0000256" key="9">
    <source>
        <dbReference type="ARBA" id="ARBA00022801"/>
    </source>
</evidence>
<evidence type="ECO:0000256" key="25">
    <source>
        <dbReference type="ARBA" id="ARBA00037858"/>
    </source>
</evidence>
<evidence type="ECO:0000256" key="3">
    <source>
        <dbReference type="ARBA" id="ARBA00004648"/>
    </source>
</evidence>
<comment type="subcellular location">
    <subcellularLocation>
        <location evidence="25">Early endosome membrane</location>
        <topology evidence="25">Single-pass type II membrane protein</topology>
    </subcellularLocation>
    <subcellularLocation>
        <location evidence="3">Endoplasmic reticulum membrane</location>
        <topology evidence="3">Single-pass type II membrane protein</topology>
    </subcellularLocation>
    <subcellularLocation>
        <location evidence="2">Golgi apparatus membrane</location>
        <topology evidence="2">Single-pass type II membrane protein</topology>
    </subcellularLocation>
    <subcellularLocation>
        <location evidence="24">Late endosome membrane</location>
        <topology evidence="24">Single-pass type II membrane protein</topology>
    </subcellularLocation>
    <subcellularLocation>
        <location evidence="1">Lysosome lumen</location>
    </subcellularLocation>
</comment>
<evidence type="ECO:0000256" key="36">
    <source>
        <dbReference type="ARBA" id="ARBA00050052"/>
    </source>
</evidence>
<evidence type="ECO:0000313" key="40">
    <source>
        <dbReference type="Proteomes" id="UP000314987"/>
    </source>
</evidence>
<evidence type="ECO:0000256" key="28">
    <source>
        <dbReference type="ARBA" id="ARBA00041681"/>
    </source>
</evidence>
<evidence type="ECO:0000313" key="39">
    <source>
        <dbReference type="Ensembl" id="ENSVURP00010026341.1"/>
    </source>
</evidence>
<evidence type="ECO:0000256" key="19">
    <source>
        <dbReference type="ARBA" id="ARBA00023180"/>
    </source>
</evidence>
<evidence type="ECO:0000256" key="27">
    <source>
        <dbReference type="ARBA" id="ARBA00039647"/>
    </source>
</evidence>
<comment type="catalytic activity">
    <reaction evidence="33">
        <text>a 5'-end 5'-phospho-2'-deoxyribonucleotide in single-stranded DNA + H2O = a 5'-end 5'-dephospho-2'-deoxyribonucleotide in single-stranded DNA + phosphate</text>
        <dbReference type="Rhea" id="RHEA:82335"/>
        <dbReference type="Rhea" id="RHEA-COMP:19868"/>
        <dbReference type="Rhea" id="RHEA-COMP:19869"/>
        <dbReference type="ChEBI" id="CHEBI:15377"/>
        <dbReference type="ChEBI" id="CHEBI:43474"/>
        <dbReference type="ChEBI" id="CHEBI:136412"/>
        <dbReference type="ChEBI" id="CHEBI:136416"/>
    </reaction>
    <physiologicalReaction direction="left-to-right" evidence="33">
        <dbReference type="Rhea" id="RHEA:82336"/>
    </physiologicalReaction>
</comment>
<dbReference type="PROSITE" id="PS50035">
    <property type="entry name" value="PLD"/>
    <property type="match status" value="2"/>
</dbReference>